<dbReference type="AlphaFoldDB" id="A0A6P4ZF19"/>
<dbReference type="Pfam" id="PF00201">
    <property type="entry name" value="UDPGT"/>
    <property type="match status" value="1"/>
</dbReference>
<dbReference type="PANTHER" id="PTHR48043">
    <property type="entry name" value="EG:EG0003.4 PROTEIN-RELATED"/>
    <property type="match status" value="1"/>
</dbReference>
<evidence type="ECO:0000313" key="6">
    <source>
        <dbReference type="Proteomes" id="UP000515135"/>
    </source>
</evidence>
<name>A0A6P4ZF19_BRABE</name>
<evidence type="ECO:0000313" key="8">
    <source>
        <dbReference type="RefSeq" id="XP_019629687.1"/>
    </source>
</evidence>
<feature type="signal peptide" evidence="5">
    <location>
        <begin position="1"/>
        <end position="19"/>
    </location>
</feature>
<evidence type="ECO:0000256" key="3">
    <source>
        <dbReference type="ARBA" id="ARBA00022679"/>
    </source>
</evidence>
<dbReference type="InterPro" id="IPR035595">
    <property type="entry name" value="UDP_glycos_trans_CS"/>
</dbReference>
<evidence type="ECO:0000256" key="4">
    <source>
        <dbReference type="RuleBase" id="RU003718"/>
    </source>
</evidence>
<feature type="transmembrane region" description="Helical" evidence="5">
    <location>
        <begin position="475"/>
        <end position="494"/>
    </location>
</feature>
<dbReference type="InterPro" id="IPR050271">
    <property type="entry name" value="UDP-glycosyltransferase"/>
</dbReference>
<dbReference type="RefSeq" id="XP_019629687.1">
    <property type="nucleotide sequence ID" value="XM_019774128.1"/>
</dbReference>
<dbReference type="GeneID" id="109473946"/>
<evidence type="ECO:0000313" key="7">
    <source>
        <dbReference type="RefSeq" id="XP_019629686.1"/>
    </source>
</evidence>
<dbReference type="KEGG" id="bbel:109473946"/>
<evidence type="ECO:0000256" key="1">
    <source>
        <dbReference type="ARBA" id="ARBA00009995"/>
    </source>
</evidence>
<dbReference type="GO" id="GO:0015020">
    <property type="term" value="F:glucuronosyltransferase activity"/>
    <property type="evidence" value="ECO:0007669"/>
    <property type="project" value="UniProtKB-EC"/>
</dbReference>
<dbReference type="OrthoDB" id="5835829at2759"/>
<comment type="subcellular location">
    <subcellularLocation>
        <location evidence="5">Membrane</location>
        <topology evidence="5">Single-pass membrane protein</topology>
    </subcellularLocation>
</comment>
<sequence>MNLCVQVLLFGTLLPAVLSARIVHLVPPYSRGSHFSVASRVAEGLADRGHDVTMVLQGEGYRGVSHKYRVEMTKSAFSEDAKEANFQDFLSQTLAGQYDSDMVSKLFGHMADECQAMLNDKDLFQAVNSSMFDLAVIDPFNFCPYIYVQRLGVPFVVLDATPAFFSGRNAYLPSPPTYVPALSSQLTDKMDLLGRLKNTLLGLVSSAMDSYILSLFDNLRLVHGICPDLPFPQMMSRAEFWMFQSDVALDFPRPTMPNVQFVGGLTARPGKPLPRELAEFMEDSEDYGVVVVSFGSVIDHIPDRALLEKLAGGLARLPQRVVWKFTGVPPSNLGNNTKLMAWLPQNDLLAHPYTKAFVTHAGINGLYEALYHAVPVVGLPMFADQFDNMARMAGKGMGITLDIWNLQPKHLAAAVTRVIQDKQYKTTIDHYSRIHRDQPLPPVDRAVFWIEHVLRNNGGEHMRPQVFNLPWYQRYMLDIFAIIGSFILTLLFVIKVALRKSFLLLINFGNLLWMSLKDLKLKTE</sequence>
<dbReference type="Proteomes" id="UP000515135">
    <property type="component" value="Unplaced"/>
</dbReference>
<reference evidence="7 8" key="1">
    <citation type="submission" date="2025-04" db="UniProtKB">
        <authorList>
            <consortium name="RefSeq"/>
        </authorList>
    </citation>
    <scope>IDENTIFICATION</scope>
    <source>
        <tissue evidence="7 8">Gonad</tissue>
    </source>
</reference>
<keyword evidence="5" id="KW-0472">Membrane</keyword>
<dbReference type="GO" id="GO:0016020">
    <property type="term" value="C:membrane"/>
    <property type="evidence" value="ECO:0007669"/>
    <property type="project" value="UniProtKB-SubCell"/>
</dbReference>
<keyword evidence="2 4" id="KW-0328">Glycosyltransferase</keyword>
<dbReference type="FunFam" id="3.40.50.2000:FF:000021">
    <property type="entry name" value="UDP-glucuronosyltransferase"/>
    <property type="match status" value="1"/>
</dbReference>
<keyword evidence="3 4" id="KW-0808">Transferase</keyword>
<gene>
    <name evidence="7 8" type="primary">LOC109473946</name>
</gene>
<protein>
    <recommendedName>
        <fullName evidence="5">UDP-glucuronosyltransferase</fullName>
        <ecNumber evidence="5">2.4.1.17</ecNumber>
    </recommendedName>
</protein>
<evidence type="ECO:0000256" key="2">
    <source>
        <dbReference type="ARBA" id="ARBA00022676"/>
    </source>
</evidence>
<comment type="similarity">
    <text evidence="1 4">Belongs to the UDP-glycosyltransferase family.</text>
</comment>
<proteinExistence type="inferred from homology"/>
<keyword evidence="5" id="KW-1133">Transmembrane helix</keyword>
<comment type="catalytic activity">
    <reaction evidence="5">
        <text>glucuronate acceptor + UDP-alpha-D-glucuronate = acceptor beta-D-glucuronoside + UDP + H(+)</text>
        <dbReference type="Rhea" id="RHEA:21032"/>
        <dbReference type="ChEBI" id="CHEBI:15378"/>
        <dbReference type="ChEBI" id="CHEBI:58052"/>
        <dbReference type="ChEBI" id="CHEBI:58223"/>
        <dbReference type="ChEBI" id="CHEBI:132367"/>
        <dbReference type="ChEBI" id="CHEBI:132368"/>
        <dbReference type="EC" id="2.4.1.17"/>
    </reaction>
</comment>
<organism evidence="6 8">
    <name type="scientific">Branchiostoma belcheri</name>
    <name type="common">Amphioxus</name>
    <dbReference type="NCBI Taxonomy" id="7741"/>
    <lineage>
        <taxon>Eukaryota</taxon>
        <taxon>Metazoa</taxon>
        <taxon>Chordata</taxon>
        <taxon>Cephalochordata</taxon>
        <taxon>Leptocardii</taxon>
        <taxon>Amphioxiformes</taxon>
        <taxon>Branchiostomatidae</taxon>
        <taxon>Branchiostoma</taxon>
    </lineage>
</organism>
<accession>A0A6P4ZF19</accession>
<dbReference type="InterPro" id="IPR002213">
    <property type="entry name" value="UDP_glucos_trans"/>
</dbReference>
<dbReference type="PANTHER" id="PTHR48043:SF145">
    <property type="entry name" value="FI06409P-RELATED"/>
    <property type="match status" value="1"/>
</dbReference>
<dbReference type="EC" id="2.4.1.17" evidence="5"/>
<keyword evidence="5" id="KW-0812">Transmembrane</keyword>
<keyword evidence="6" id="KW-1185">Reference proteome</keyword>
<dbReference type="PROSITE" id="PS00375">
    <property type="entry name" value="UDPGT"/>
    <property type="match status" value="1"/>
</dbReference>
<evidence type="ECO:0000256" key="5">
    <source>
        <dbReference type="RuleBase" id="RU362059"/>
    </source>
</evidence>
<keyword evidence="5" id="KW-0732">Signal</keyword>
<dbReference type="SUPFAM" id="SSF53756">
    <property type="entry name" value="UDP-Glycosyltransferase/glycogen phosphorylase"/>
    <property type="match status" value="1"/>
</dbReference>
<feature type="chain" id="PRO_5044518713" description="UDP-glucuronosyltransferase" evidence="5">
    <location>
        <begin position="20"/>
        <end position="524"/>
    </location>
</feature>
<dbReference type="Gene3D" id="3.40.50.2000">
    <property type="entry name" value="Glycogen Phosphorylase B"/>
    <property type="match status" value="2"/>
</dbReference>
<dbReference type="RefSeq" id="XP_019629686.1">
    <property type="nucleotide sequence ID" value="XM_019774127.1"/>
</dbReference>
<dbReference type="CDD" id="cd03784">
    <property type="entry name" value="GT1_Gtf-like"/>
    <property type="match status" value="1"/>
</dbReference>